<dbReference type="Proteomes" id="UP001439875">
    <property type="component" value="Unassembled WGS sequence"/>
</dbReference>
<proteinExistence type="predicted"/>
<gene>
    <name evidence="1" type="ORF">WMO40_21020</name>
</gene>
<evidence type="ECO:0000313" key="1">
    <source>
        <dbReference type="EMBL" id="MEQ2529159.1"/>
    </source>
</evidence>
<keyword evidence="2" id="KW-1185">Reference proteome</keyword>
<dbReference type="EMBL" id="JBBMEW010000029">
    <property type="protein sequence ID" value="MEQ2529159.1"/>
    <property type="molecule type" value="Genomic_DNA"/>
</dbReference>
<accession>A0ACC6SGJ6</accession>
<comment type="caution">
    <text evidence="1">The sequence shown here is derived from an EMBL/GenBank/DDBJ whole genome shotgun (WGS) entry which is preliminary data.</text>
</comment>
<organism evidence="1 2">
    <name type="scientific">Robertmurraya yapensis</name>
    <name type="common">ex Hitch et al 2024</name>
    <dbReference type="NCBI Taxonomy" id="3133160"/>
    <lineage>
        <taxon>Bacteria</taxon>
        <taxon>Bacillati</taxon>
        <taxon>Bacillota</taxon>
        <taxon>Bacilli</taxon>
        <taxon>Bacillales</taxon>
        <taxon>Bacillaceae</taxon>
        <taxon>Robertmurraya</taxon>
    </lineage>
</organism>
<evidence type="ECO:0000313" key="2">
    <source>
        <dbReference type="Proteomes" id="UP001439875"/>
    </source>
</evidence>
<protein>
    <submittedName>
        <fullName evidence="1">Uncharacterized protein</fullName>
    </submittedName>
</protein>
<name>A0ACC6SGJ6_9BACI</name>
<sequence length="85" mass="9781">MNTTITDTKLSYLGRKLQGYFNAKKVEFLQALKQRGTFIECCEERGFIYCLSITAFNEEINLKVGLKNGEISIHEMVCQNQRQAI</sequence>
<reference evidence="1" key="1">
    <citation type="submission" date="2024-03" db="EMBL/GenBank/DDBJ databases">
        <title>Human intestinal bacterial collection.</title>
        <authorList>
            <person name="Pauvert C."/>
            <person name="Hitch T.C.A."/>
            <person name="Clavel T."/>
        </authorList>
    </citation>
    <scope>NUCLEOTIDE SEQUENCE</scope>
    <source>
        <strain evidence="1">CLA-AA-H227</strain>
    </source>
</reference>